<dbReference type="Gene3D" id="3.40.30.10">
    <property type="entry name" value="Glutaredoxin"/>
    <property type="match status" value="1"/>
</dbReference>
<name>A0A2G1QIT3_9HYPH</name>
<dbReference type="InterPro" id="IPR001853">
    <property type="entry name" value="DSBA-like_thioredoxin_dom"/>
</dbReference>
<dbReference type="EMBL" id="PDVP01000015">
    <property type="protein sequence ID" value="PHP65422.1"/>
    <property type="molecule type" value="Genomic_DNA"/>
</dbReference>
<dbReference type="SUPFAM" id="SSF52833">
    <property type="entry name" value="Thioredoxin-like"/>
    <property type="match status" value="1"/>
</dbReference>
<dbReference type="Proteomes" id="UP000221168">
    <property type="component" value="Unassembled WGS sequence"/>
</dbReference>
<comment type="caution">
    <text evidence="2">The sequence shown here is derived from an EMBL/GenBank/DDBJ whole genome shotgun (WGS) entry which is preliminary data.</text>
</comment>
<dbReference type="GO" id="GO:0016491">
    <property type="term" value="F:oxidoreductase activity"/>
    <property type="evidence" value="ECO:0007669"/>
    <property type="project" value="InterPro"/>
</dbReference>
<accession>A0A2G1QIT3</accession>
<dbReference type="PANTHER" id="PTHR13887">
    <property type="entry name" value="GLUTATHIONE S-TRANSFERASE KAPPA"/>
    <property type="match status" value="1"/>
</dbReference>
<evidence type="ECO:0000313" key="2">
    <source>
        <dbReference type="EMBL" id="PHP65422.1"/>
    </source>
</evidence>
<dbReference type="OrthoDB" id="9813770at2"/>
<reference evidence="2 3" key="1">
    <citation type="submission" date="2017-10" db="EMBL/GenBank/DDBJ databases">
        <title>Sedimentibacterium mangrovi gen. nov., sp. nov., a novel member of family Phyllobacteriacea isolated from mangrove sediment.</title>
        <authorList>
            <person name="Liao H."/>
            <person name="Tian Y."/>
        </authorList>
    </citation>
    <scope>NUCLEOTIDE SEQUENCE [LARGE SCALE GENOMIC DNA]</scope>
    <source>
        <strain evidence="2 3">X9-2-2</strain>
    </source>
</reference>
<evidence type="ECO:0000313" key="3">
    <source>
        <dbReference type="Proteomes" id="UP000221168"/>
    </source>
</evidence>
<dbReference type="GO" id="GO:0016853">
    <property type="term" value="F:isomerase activity"/>
    <property type="evidence" value="ECO:0007669"/>
    <property type="project" value="UniProtKB-KW"/>
</dbReference>
<evidence type="ECO:0000259" key="1">
    <source>
        <dbReference type="Pfam" id="PF01323"/>
    </source>
</evidence>
<keyword evidence="2" id="KW-0413">Isomerase</keyword>
<dbReference type="InterPro" id="IPR036249">
    <property type="entry name" value="Thioredoxin-like_sf"/>
</dbReference>
<protein>
    <submittedName>
        <fullName evidence="2">Protein-disulfide isomerase</fullName>
    </submittedName>
</protein>
<feature type="domain" description="DSBA-like thioredoxin" evidence="1">
    <location>
        <begin position="11"/>
        <end position="188"/>
    </location>
</feature>
<dbReference type="Pfam" id="PF01323">
    <property type="entry name" value="DSBA"/>
    <property type="match status" value="1"/>
</dbReference>
<gene>
    <name evidence="2" type="ORF">CSC94_18855</name>
</gene>
<keyword evidence="3" id="KW-1185">Reference proteome</keyword>
<organism evidence="2 3">
    <name type="scientific">Zhengella mangrovi</name>
    <dbReference type="NCBI Taxonomy" id="1982044"/>
    <lineage>
        <taxon>Bacteria</taxon>
        <taxon>Pseudomonadati</taxon>
        <taxon>Pseudomonadota</taxon>
        <taxon>Alphaproteobacteria</taxon>
        <taxon>Hyphomicrobiales</taxon>
        <taxon>Notoacmeibacteraceae</taxon>
        <taxon>Zhengella</taxon>
    </lineage>
</organism>
<dbReference type="PANTHER" id="PTHR13887:SF51">
    <property type="entry name" value="DSBA FAMILY PROTEIN"/>
    <property type="match status" value="1"/>
</dbReference>
<dbReference type="CDD" id="cd03025">
    <property type="entry name" value="DsbA_FrnE_like"/>
    <property type="match status" value="1"/>
</dbReference>
<proteinExistence type="predicted"/>
<sequence length="214" mass="22537">MSETIHLTYLFDPLCGWCYGAGPAIETLMQQDDITVTALPSGLFAGSGAFPMNAGFAAHAWQADQRIAQLTGQQFSEAYRRQVLESGAGKVDSGPATLALSAVHLTAPEREFEALKAIQSARYVDGRDNGDPAVIASVLAEAGLDAAAARFAEPDDELREVNRSRIEEAQTEMHRFGARGVPTLIAGTGADARVVNSSALYGGADELIAGLRAA</sequence>
<dbReference type="AlphaFoldDB" id="A0A2G1QIT3"/>